<evidence type="ECO:0000313" key="13">
    <source>
        <dbReference type="EMBL" id="MBC2607226.1"/>
    </source>
</evidence>
<proteinExistence type="inferred from homology"/>
<name>A0A7X1B7S2_9BACT</name>
<keyword evidence="11" id="KW-0175">Coiled coil</keyword>
<evidence type="ECO:0000256" key="7">
    <source>
        <dbReference type="ARBA" id="ARBA00023196"/>
    </source>
</evidence>
<evidence type="ECO:0000256" key="10">
    <source>
        <dbReference type="RuleBase" id="RU003656"/>
    </source>
</evidence>
<dbReference type="Pfam" id="PF02823">
    <property type="entry name" value="ATP-synt_DE_N"/>
    <property type="match status" value="1"/>
</dbReference>
<comment type="subcellular location">
    <subcellularLocation>
        <location evidence="9">Cell membrane</location>
        <topology evidence="9">Peripheral membrane protein</topology>
    </subcellularLocation>
    <subcellularLocation>
        <location evidence="2">Endomembrane system</location>
        <topology evidence="2">Peripheral membrane protein</topology>
    </subcellularLocation>
</comment>
<evidence type="ECO:0000256" key="1">
    <source>
        <dbReference type="ARBA" id="ARBA00003543"/>
    </source>
</evidence>
<dbReference type="GO" id="GO:0012505">
    <property type="term" value="C:endomembrane system"/>
    <property type="evidence" value="ECO:0007669"/>
    <property type="project" value="UniProtKB-SubCell"/>
</dbReference>
<dbReference type="PANTHER" id="PTHR13822:SF10">
    <property type="entry name" value="ATP SYNTHASE EPSILON CHAIN, CHLOROPLASTIC"/>
    <property type="match status" value="1"/>
</dbReference>
<evidence type="ECO:0000256" key="8">
    <source>
        <dbReference type="ARBA" id="ARBA00023310"/>
    </source>
</evidence>
<dbReference type="SUPFAM" id="SSF51344">
    <property type="entry name" value="Epsilon subunit of F1F0-ATP synthase N-terminal domain"/>
    <property type="match status" value="1"/>
</dbReference>
<gene>
    <name evidence="9 13" type="primary">atpC</name>
    <name evidence="13" type="ORF">H5P27_14320</name>
</gene>
<comment type="subunit">
    <text evidence="9 10">F-type ATPases have 2 components, CF(1) - the catalytic core - and CF(0) - the membrane proton channel. CF(1) has five subunits: alpha(3), beta(3), gamma(1), delta(1), epsilon(1). CF(0) has three main subunits: a, b and c.</text>
</comment>
<keyword evidence="5 9" id="KW-0406">Ion transport</keyword>
<comment type="function">
    <text evidence="1 9">Produces ATP from ADP in the presence of a proton gradient across the membrane.</text>
</comment>
<dbReference type="Gene3D" id="2.60.15.10">
    <property type="entry name" value="F0F1 ATP synthase delta/epsilon subunit, N-terminal"/>
    <property type="match status" value="1"/>
</dbReference>
<keyword evidence="14" id="KW-1185">Reference proteome</keyword>
<comment type="caution">
    <text evidence="13">The sequence shown here is derived from an EMBL/GenBank/DDBJ whole genome shotgun (WGS) entry which is preliminary data.</text>
</comment>
<dbReference type="GO" id="GO:0005524">
    <property type="term" value="F:ATP binding"/>
    <property type="evidence" value="ECO:0007669"/>
    <property type="project" value="UniProtKB-UniRule"/>
</dbReference>
<evidence type="ECO:0000256" key="4">
    <source>
        <dbReference type="ARBA" id="ARBA00022448"/>
    </source>
</evidence>
<comment type="similarity">
    <text evidence="3 9 10">Belongs to the ATPase epsilon chain family.</text>
</comment>
<protein>
    <recommendedName>
        <fullName evidence="9">ATP synthase epsilon chain</fullName>
    </recommendedName>
    <alternativeName>
        <fullName evidence="9">ATP synthase F1 sector epsilon subunit</fullName>
    </alternativeName>
    <alternativeName>
        <fullName evidence="9">F-ATPase epsilon subunit</fullName>
    </alternativeName>
</protein>
<keyword evidence="9" id="KW-1003">Cell membrane</keyword>
<dbReference type="PANTHER" id="PTHR13822">
    <property type="entry name" value="ATP SYNTHASE DELTA/EPSILON CHAIN"/>
    <property type="match status" value="1"/>
</dbReference>
<dbReference type="HAMAP" id="MF_00530">
    <property type="entry name" value="ATP_synth_epsil_bac"/>
    <property type="match status" value="1"/>
</dbReference>
<keyword evidence="7 9" id="KW-0139">CF(1)</keyword>
<dbReference type="Proteomes" id="UP000526501">
    <property type="component" value="Unassembled WGS sequence"/>
</dbReference>
<dbReference type="RefSeq" id="WP_185661080.1">
    <property type="nucleotide sequence ID" value="NZ_CAWPOO010000012.1"/>
</dbReference>
<feature type="domain" description="ATP synthase F1 complex delta/epsilon subunit N-terminal" evidence="12">
    <location>
        <begin position="3"/>
        <end position="81"/>
    </location>
</feature>
<dbReference type="InterPro" id="IPR036771">
    <property type="entry name" value="ATPsynth_dsu/esu_N"/>
</dbReference>
<dbReference type="GO" id="GO:0045259">
    <property type="term" value="C:proton-transporting ATP synthase complex"/>
    <property type="evidence" value="ECO:0007669"/>
    <property type="project" value="UniProtKB-KW"/>
</dbReference>
<dbReference type="AlphaFoldDB" id="A0A7X1B7S2"/>
<dbReference type="InterPro" id="IPR001469">
    <property type="entry name" value="ATP_synth_F1_dsu/esu"/>
</dbReference>
<evidence type="ECO:0000256" key="6">
    <source>
        <dbReference type="ARBA" id="ARBA00023136"/>
    </source>
</evidence>
<dbReference type="GO" id="GO:0005886">
    <property type="term" value="C:plasma membrane"/>
    <property type="evidence" value="ECO:0007669"/>
    <property type="project" value="UniProtKB-SubCell"/>
</dbReference>
<keyword evidence="9" id="KW-0375">Hydrogen ion transport</keyword>
<evidence type="ECO:0000313" key="14">
    <source>
        <dbReference type="Proteomes" id="UP000526501"/>
    </source>
</evidence>
<evidence type="ECO:0000256" key="9">
    <source>
        <dbReference type="HAMAP-Rule" id="MF_00530"/>
    </source>
</evidence>
<evidence type="ECO:0000256" key="5">
    <source>
        <dbReference type="ARBA" id="ARBA00023065"/>
    </source>
</evidence>
<feature type="coiled-coil region" evidence="11">
    <location>
        <begin position="89"/>
        <end position="120"/>
    </location>
</feature>
<organism evidence="13 14">
    <name type="scientific">Pelagicoccus albus</name>
    <dbReference type="NCBI Taxonomy" id="415222"/>
    <lineage>
        <taxon>Bacteria</taxon>
        <taxon>Pseudomonadati</taxon>
        <taxon>Verrucomicrobiota</taxon>
        <taxon>Opitutia</taxon>
        <taxon>Puniceicoccales</taxon>
        <taxon>Pelagicoccaceae</taxon>
        <taxon>Pelagicoccus</taxon>
    </lineage>
</organism>
<evidence type="ECO:0000259" key="12">
    <source>
        <dbReference type="Pfam" id="PF02823"/>
    </source>
</evidence>
<dbReference type="NCBIfam" id="TIGR01216">
    <property type="entry name" value="ATP_synt_epsi"/>
    <property type="match status" value="1"/>
</dbReference>
<evidence type="ECO:0000256" key="2">
    <source>
        <dbReference type="ARBA" id="ARBA00004184"/>
    </source>
</evidence>
<dbReference type="InterPro" id="IPR020546">
    <property type="entry name" value="ATP_synth_F1_dsu/esu_N"/>
</dbReference>
<sequence>MSIQLEIVTPHGKVYDETVDSVVMPTTTGEVGIMPGHIPLLTELQAGEIAVSKSGGVDHLAVSKGFAQCIGDKVSILAENAISEDDIDEAEVAEAIARAQEALKNAKEMSEEEIALMETTVQYASIQQLLKKKK</sequence>
<keyword evidence="6 9" id="KW-0472">Membrane</keyword>
<keyword evidence="8 9" id="KW-0066">ATP synthesis</keyword>
<keyword evidence="4 9" id="KW-0813">Transport</keyword>
<dbReference type="EMBL" id="JACHVC010000012">
    <property type="protein sequence ID" value="MBC2607226.1"/>
    <property type="molecule type" value="Genomic_DNA"/>
</dbReference>
<evidence type="ECO:0000256" key="3">
    <source>
        <dbReference type="ARBA" id="ARBA00005712"/>
    </source>
</evidence>
<dbReference type="CDD" id="cd12152">
    <property type="entry name" value="F1-ATPase_delta"/>
    <property type="match status" value="1"/>
</dbReference>
<evidence type="ECO:0000256" key="11">
    <source>
        <dbReference type="SAM" id="Coils"/>
    </source>
</evidence>
<reference evidence="13 14" key="1">
    <citation type="submission" date="2020-07" db="EMBL/GenBank/DDBJ databases">
        <authorList>
            <person name="Feng X."/>
        </authorList>
    </citation>
    <scope>NUCLEOTIDE SEQUENCE [LARGE SCALE GENOMIC DNA]</scope>
    <source>
        <strain evidence="13 14">JCM23202</strain>
    </source>
</reference>
<accession>A0A7X1B7S2</accession>
<dbReference type="GO" id="GO:0046933">
    <property type="term" value="F:proton-transporting ATP synthase activity, rotational mechanism"/>
    <property type="evidence" value="ECO:0007669"/>
    <property type="project" value="UniProtKB-UniRule"/>
</dbReference>